<evidence type="ECO:0000256" key="2">
    <source>
        <dbReference type="SAM" id="MobiDB-lite"/>
    </source>
</evidence>
<protein>
    <recommendedName>
        <fullName evidence="3">LNS2/PITP domain-containing protein</fullName>
    </recommendedName>
</protein>
<proteinExistence type="inferred from homology"/>
<accession>A0AAV0DGV1</accession>
<dbReference type="InterPro" id="IPR031315">
    <property type="entry name" value="LNS2/PITP"/>
</dbReference>
<feature type="region of interest" description="Disordered" evidence="2">
    <location>
        <begin position="372"/>
        <end position="429"/>
    </location>
</feature>
<feature type="region of interest" description="Disordered" evidence="2">
    <location>
        <begin position="95"/>
        <end position="124"/>
    </location>
</feature>
<keyword evidence="5" id="KW-1185">Reference proteome</keyword>
<dbReference type="SUPFAM" id="SSF56784">
    <property type="entry name" value="HAD-like"/>
    <property type="match status" value="1"/>
</dbReference>
<reference evidence="4" key="1">
    <citation type="submission" date="2022-07" db="EMBL/GenBank/DDBJ databases">
        <authorList>
            <person name="Macas J."/>
            <person name="Novak P."/>
            <person name="Neumann P."/>
        </authorList>
    </citation>
    <scope>NUCLEOTIDE SEQUENCE</scope>
</reference>
<name>A0AAV0DGV1_9ASTE</name>
<evidence type="ECO:0000259" key="3">
    <source>
        <dbReference type="SMART" id="SM00775"/>
    </source>
</evidence>
<dbReference type="Pfam" id="PF04571">
    <property type="entry name" value="Lipin_N"/>
    <property type="match status" value="1"/>
</dbReference>
<organism evidence="4 5">
    <name type="scientific">Cuscuta epithymum</name>
    <dbReference type="NCBI Taxonomy" id="186058"/>
    <lineage>
        <taxon>Eukaryota</taxon>
        <taxon>Viridiplantae</taxon>
        <taxon>Streptophyta</taxon>
        <taxon>Embryophyta</taxon>
        <taxon>Tracheophyta</taxon>
        <taxon>Spermatophyta</taxon>
        <taxon>Magnoliopsida</taxon>
        <taxon>eudicotyledons</taxon>
        <taxon>Gunneridae</taxon>
        <taxon>Pentapetalae</taxon>
        <taxon>asterids</taxon>
        <taxon>lamiids</taxon>
        <taxon>Solanales</taxon>
        <taxon>Convolvulaceae</taxon>
        <taxon>Cuscuteae</taxon>
        <taxon>Cuscuta</taxon>
        <taxon>Cuscuta subgen. Cuscuta</taxon>
    </lineage>
</organism>
<gene>
    <name evidence="4" type="ORF">CEPIT_LOCUS15300</name>
</gene>
<feature type="domain" description="LNS2/PITP" evidence="3">
    <location>
        <begin position="529"/>
        <end position="685"/>
    </location>
</feature>
<comment type="caution">
    <text evidence="4">The sequence shown here is derived from an EMBL/GenBank/DDBJ whole genome shotgun (WGS) entry which is preliminary data.</text>
</comment>
<dbReference type="InterPro" id="IPR013209">
    <property type="entry name" value="LNS2"/>
</dbReference>
<evidence type="ECO:0000313" key="5">
    <source>
        <dbReference type="Proteomes" id="UP001152523"/>
    </source>
</evidence>
<dbReference type="InterPro" id="IPR007651">
    <property type="entry name" value="Lipin_N"/>
</dbReference>
<dbReference type="AlphaFoldDB" id="A0AAV0DGV1"/>
<dbReference type="PANTHER" id="PTHR12181:SF12">
    <property type="entry name" value="PHOSPHATIDATE PHOSPHATASE"/>
    <property type="match status" value="1"/>
</dbReference>
<evidence type="ECO:0000313" key="4">
    <source>
        <dbReference type="EMBL" id="CAH9100466.1"/>
    </source>
</evidence>
<dbReference type="InterPro" id="IPR036412">
    <property type="entry name" value="HAD-like_sf"/>
</dbReference>
<dbReference type="SMART" id="SM00775">
    <property type="entry name" value="LNS2"/>
    <property type="match status" value="1"/>
</dbReference>
<dbReference type="EMBL" id="CAMAPF010000108">
    <property type="protein sequence ID" value="CAH9100466.1"/>
    <property type="molecule type" value="Genomic_DNA"/>
</dbReference>
<evidence type="ECO:0000256" key="1">
    <source>
        <dbReference type="ARBA" id="ARBA00005476"/>
    </source>
</evidence>
<dbReference type="PANTHER" id="PTHR12181">
    <property type="entry name" value="LIPIN"/>
    <property type="match status" value="1"/>
</dbReference>
<dbReference type="Pfam" id="PF08235">
    <property type="entry name" value="LNS2"/>
    <property type="match status" value="1"/>
</dbReference>
<sequence length="730" mass="81702">MYAVGRLGSYISKGVYSVSTPFHPFGGAVDIIVVEQPDGTFKSSPWYVRFGKFQGVMQRKEKVVNLVVNGVEIDFHMYLGSDGQACFLSEVDVEEGDNLSSPPPSSGEDTGSHPKCRKPMKSKSYDFKGVNTRSSGILGYMFGKKSFKERDVQLVRLNSLERAQIAANLLEVNWSTNLKIPSHDLPNESNANHNSSFVDKVNNKTNYPDPSAVPDEEGVSIDHTNFYLFQEDNMTKMNSVINSNYSGITIDEEISKTAVTISNRIVDGQAATLNEKYSQRVYLLPLDSSSERVEQQSSTLSSESLEVEHLIFGDLDDLSPKNIKTNILDDSSVENRVKLLSVKSDISVPSSSEAQVDDVLRMTKSLPAKWAHDSNFCSRPNHQRSSEVSQESENGMVIEEVDIRPVQPETGKSEKSPTTPANGGRRRTWSFPFKRSSSTLVIKHSLDDDIFTKSENLPRDASHDCMEEDLPKVKITKKKIRALTPTSEQLSSLNLKEGRNVVIFTFSTPMLGKQQVEAQIYLWKWDTRIVISDVDGTITRSDVLGQFMPLVGVDWSQTGVAHLFSAIKDNGFQLLFLSARSISQAYGTRQFLINLMQEGKGLPDGPVMISPDGLFPSLYREVVRRAPHEFKIACLEDIKALFPSDRNPFYAGFGNRHTDEFSYLKVGIPKGKIFIINPKGEIVVNRHITNTKSYTTLRTLVNGMFPVVSSSEQEDYNSWNFWKLPLPNIH</sequence>
<dbReference type="GO" id="GO:0008195">
    <property type="term" value="F:phosphatidate phosphatase activity"/>
    <property type="evidence" value="ECO:0007669"/>
    <property type="project" value="TreeGrafter"/>
</dbReference>
<dbReference type="InterPro" id="IPR026058">
    <property type="entry name" value="LIPIN"/>
</dbReference>
<dbReference type="Proteomes" id="UP001152523">
    <property type="component" value="Unassembled WGS sequence"/>
</dbReference>
<comment type="similarity">
    <text evidence="1">Belongs to the lipin family.</text>
</comment>